<dbReference type="Gene3D" id="3.80.10.10">
    <property type="entry name" value="Ribonuclease Inhibitor"/>
    <property type="match status" value="1"/>
</dbReference>
<dbReference type="InterPro" id="IPR001611">
    <property type="entry name" value="Leu-rich_rpt"/>
</dbReference>
<dbReference type="InterPro" id="IPR003591">
    <property type="entry name" value="Leu-rich_rpt_typical-subtyp"/>
</dbReference>
<dbReference type="Pfam" id="PF13855">
    <property type="entry name" value="LRR_8"/>
    <property type="match status" value="1"/>
</dbReference>
<dbReference type="GO" id="GO:0005737">
    <property type="term" value="C:cytoplasm"/>
    <property type="evidence" value="ECO:0007669"/>
    <property type="project" value="TreeGrafter"/>
</dbReference>
<dbReference type="InterPro" id="IPR032675">
    <property type="entry name" value="LRR_dom_sf"/>
</dbReference>
<keyword evidence="2" id="KW-1185">Reference proteome</keyword>
<dbReference type="PROSITE" id="PS51450">
    <property type="entry name" value="LRR"/>
    <property type="match status" value="1"/>
</dbReference>
<accession>A0A7R8GZV1</accession>
<name>A0A7R8GZV1_LEPSM</name>
<protein>
    <submittedName>
        <fullName evidence="1">Ras suppressor protein 1</fullName>
    </submittedName>
</protein>
<gene>
    <name evidence="1" type="ORF">LSAA_1339</name>
</gene>
<reference evidence="1" key="1">
    <citation type="submission" date="2021-02" db="EMBL/GenBank/DDBJ databases">
        <authorList>
            <person name="Bekaert M."/>
        </authorList>
    </citation>
    <scope>NUCLEOTIDE SEQUENCE</scope>
    <source>
        <strain evidence="1">IoA-00</strain>
    </source>
</reference>
<dbReference type="AlphaFoldDB" id="A0A7R8GZV1"/>
<dbReference type="InterPro" id="IPR050216">
    <property type="entry name" value="LRR_domain-containing"/>
</dbReference>
<dbReference type="SMART" id="SM00369">
    <property type="entry name" value="LRR_TYP"/>
    <property type="match status" value="5"/>
</dbReference>
<organism evidence="1 2">
    <name type="scientific">Lepeophtheirus salmonis</name>
    <name type="common">Salmon louse</name>
    <name type="synonym">Caligus salmonis</name>
    <dbReference type="NCBI Taxonomy" id="72036"/>
    <lineage>
        <taxon>Eukaryota</taxon>
        <taxon>Metazoa</taxon>
        <taxon>Ecdysozoa</taxon>
        <taxon>Arthropoda</taxon>
        <taxon>Crustacea</taxon>
        <taxon>Multicrustacea</taxon>
        <taxon>Hexanauplia</taxon>
        <taxon>Copepoda</taxon>
        <taxon>Siphonostomatoida</taxon>
        <taxon>Caligidae</taxon>
        <taxon>Lepeophtheirus</taxon>
    </lineage>
</organism>
<dbReference type="Proteomes" id="UP000675881">
    <property type="component" value="Chromosome 1"/>
</dbReference>
<evidence type="ECO:0000313" key="1">
    <source>
        <dbReference type="EMBL" id="CAF2758010.1"/>
    </source>
</evidence>
<dbReference type="PANTHER" id="PTHR48051">
    <property type="match status" value="1"/>
</dbReference>
<sequence length="333" mass="38399">MVFFTNINDVIFPFHRVLFSDTGPFSKVVKSTHALYLEFSLQSIIRRQHLIQESLEKPYGFISLGVEGSQQIHIMSSSKIIKKTLEEAKDIPHAEIDFSDKNLIHLEADLSRIWTMKNITRLTLSHNKIVEVPATMANLDNLEILNLFNNDLEEIPTSISKLSKLRILNLAMNKLNSLPRGFGSFPNLEVLDLSYNNLNEGVLPGNFFIMNSLRALYLSDNDFEYMPPELGKLVPFLDFLSSRAIIKLDNNPWVQPIEESLQLGISHVVEYLRSETYRYLYKRHVQAGIPPPEKQENKKKASLSRKKLTCLTQWLRLKSSQVIQINKYSYFLL</sequence>
<dbReference type="PANTHER" id="PTHR48051:SF1">
    <property type="entry name" value="RAS SUPPRESSOR PROTEIN 1"/>
    <property type="match status" value="1"/>
</dbReference>
<proteinExistence type="predicted"/>
<dbReference type="OrthoDB" id="676979at2759"/>
<evidence type="ECO:0000313" key="2">
    <source>
        <dbReference type="Proteomes" id="UP000675881"/>
    </source>
</evidence>
<dbReference type="SUPFAM" id="SSF52058">
    <property type="entry name" value="L domain-like"/>
    <property type="match status" value="1"/>
</dbReference>
<dbReference type="EMBL" id="HG994580">
    <property type="protein sequence ID" value="CAF2758010.1"/>
    <property type="molecule type" value="Genomic_DNA"/>
</dbReference>
<dbReference type="Pfam" id="PF00560">
    <property type="entry name" value="LRR_1"/>
    <property type="match status" value="1"/>
</dbReference>